<dbReference type="EMBL" id="JADGJD010000411">
    <property type="protein sequence ID" value="KAJ3051295.1"/>
    <property type="molecule type" value="Genomic_DNA"/>
</dbReference>
<dbReference type="AlphaFoldDB" id="A0AAD5SD79"/>
<sequence>MDPNESKTATAAGALATVSENVDPFPHYCVALACMSGAAYAHYTMKNPTAAMVAGGIGLAMAYAGYSLQTNRVKQGYDLGAAASLGLLAATAPTAYRTRDPYHMVMTGVGGISAIGNMTKSYQVRYGTPRPIYVRSSSGR</sequence>
<comment type="caution">
    <text evidence="2">The sequence shown here is derived from an EMBL/GenBank/DDBJ whole genome shotgun (WGS) entry which is preliminary data.</text>
</comment>
<accession>A0AAD5SD79</accession>
<keyword evidence="3" id="KW-1185">Reference proteome</keyword>
<gene>
    <name evidence="2" type="ORF">HK097_007725</name>
</gene>
<organism evidence="2 3">
    <name type="scientific">Rhizophlyctis rosea</name>
    <dbReference type="NCBI Taxonomy" id="64517"/>
    <lineage>
        <taxon>Eukaryota</taxon>
        <taxon>Fungi</taxon>
        <taxon>Fungi incertae sedis</taxon>
        <taxon>Chytridiomycota</taxon>
        <taxon>Chytridiomycota incertae sedis</taxon>
        <taxon>Chytridiomycetes</taxon>
        <taxon>Rhizophlyctidales</taxon>
        <taxon>Rhizophlyctidaceae</taxon>
        <taxon>Rhizophlyctis</taxon>
    </lineage>
</organism>
<evidence type="ECO:0000313" key="2">
    <source>
        <dbReference type="EMBL" id="KAJ3051295.1"/>
    </source>
</evidence>
<name>A0AAD5SD79_9FUNG</name>
<keyword evidence="1" id="KW-0812">Transmembrane</keyword>
<dbReference type="PROSITE" id="PS51257">
    <property type="entry name" value="PROKAR_LIPOPROTEIN"/>
    <property type="match status" value="1"/>
</dbReference>
<proteinExistence type="predicted"/>
<protein>
    <recommendedName>
        <fullName evidence="4">Transmembrane protein 14C</fullName>
    </recommendedName>
</protein>
<keyword evidence="1" id="KW-0472">Membrane</keyword>
<keyword evidence="1" id="KW-1133">Transmembrane helix</keyword>
<reference evidence="2" key="1">
    <citation type="submission" date="2020-05" db="EMBL/GenBank/DDBJ databases">
        <title>Phylogenomic resolution of chytrid fungi.</title>
        <authorList>
            <person name="Stajich J.E."/>
            <person name="Amses K."/>
            <person name="Simmons R."/>
            <person name="Seto K."/>
            <person name="Myers J."/>
            <person name="Bonds A."/>
            <person name="Quandt C.A."/>
            <person name="Barry K."/>
            <person name="Liu P."/>
            <person name="Grigoriev I."/>
            <person name="Longcore J.E."/>
            <person name="James T.Y."/>
        </authorList>
    </citation>
    <scope>NUCLEOTIDE SEQUENCE</scope>
    <source>
        <strain evidence="2">JEL0318</strain>
    </source>
</reference>
<evidence type="ECO:0000313" key="3">
    <source>
        <dbReference type="Proteomes" id="UP001212841"/>
    </source>
</evidence>
<evidence type="ECO:0008006" key="4">
    <source>
        <dbReference type="Google" id="ProtNLM"/>
    </source>
</evidence>
<feature type="transmembrane region" description="Helical" evidence="1">
    <location>
        <begin position="50"/>
        <end position="67"/>
    </location>
</feature>
<dbReference type="Proteomes" id="UP001212841">
    <property type="component" value="Unassembled WGS sequence"/>
</dbReference>
<evidence type="ECO:0000256" key="1">
    <source>
        <dbReference type="SAM" id="Phobius"/>
    </source>
</evidence>